<evidence type="ECO:0008006" key="4">
    <source>
        <dbReference type="Google" id="ProtNLM"/>
    </source>
</evidence>
<feature type="coiled-coil region" evidence="1">
    <location>
        <begin position="7"/>
        <end position="34"/>
    </location>
</feature>
<comment type="caution">
    <text evidence="2">The sequence shown here is derived from an EMBL/GenBank/DDBJ whole genome shotgun (WGS) entry which is preliminary data.</text>
</comment>
<proteinExistence type="predicted"/>
<dbReference type="Proteomes" id="UP000198211">
    <property type="component" value="Unassembled WGS sequence"/>
</dbReference>
<evidence type="ECO:0000256" key="1">
    <source>
        <dbReference type="SAM" id="Coils"/>
    </source>
</evidence>
<accession>A0A225V850</accession>
<keyword evidence="3" id="KW-1185">Reference proteome</keyword>
<protein>
    <recommendedName>
        <fullName evidence="4">Bzip transcription factor</fullName>
    </recommendedName>
</protein>
<name>A0A225V850_9STRA</name>
<sequence length="240" mass="27356">MYQARYRRQYREKVATLEHDIQHLRAETQGLELQCHLGFSVSGVDDSVWMVAAEYFRLFQYGFRSSIPVLRTSYNMRATSGTVPSVESRMQQEFLRENMAPDLAEELITGWTLRSLYHADLNMELQCLEAGAENTLIATANVSTTINETTLRHAFPHLTHDAEGGEWSLLATKLLCQQVTTTVSIQFEWDHTCRRVTSLLCKVDMLTPLLDLLGNLEDVSRVFDNAFIALDGSLVSRKIY</sequence>
<dbReference type="EMBL" id="NBNE01007115">
    <property type="protein sequence ID" value="OWZ01078.1"/>
    <property type="molecule type" value="Genomic_DNA"/>
</dbReference>
<dbReference type="AlphaFoldDB" id="A0A225V850"/>
<gene>
    <name evidence="2" type="ORF">PHMEG_00027607</name>
</gene>
<reference evidence="3" key="1">
    <citation type="submission" date="2017-03" db="EMBL/GenBank/DDBJ databases">
        <title>Phytopthora megakarya and P. palmivora, two closely related causual agents of cacao black pod achieved similar genome size and gene model numbers by different mechanisms.</title>
        <authorList>
            <person name="Ali S."/>
            <person name="Shao J."/>
            <person name="Larry D.J."/>
            <person name="Kronmiller B."/>
            <person name="Shen D."/>
            <person name="Strem M.D."/>
            <person name="Melnick R.L."/>
            <person name="Guiltinan M.J."/>
            <person name="Tyler B.M."/>
            <person name="Meinhardt L.W."/>
            <person name="Bailey B.A."/>
        </authorList>
    </citation>
    <scope>NUCLEOTIDE SEQUENCE [LARGE SCALE GENOMIC DNA]</scope>
    <source>
        <strain evidence="3">zdho120</strain>
    </source>
</reference>
<evidence type="ECO:0000313" key="2">
    <source>
        <dbReference type="EMBL" id="OWZ01078.1"/>
    </source>
</evidence>
<organism evidence="2 3">
    <name type="scientific">Phytophthora megakarya</name>
    <dbReference type="NCBI Taxonomy" id="4795"/>
    <lineage>
        <taxon>Eukaryota</taxon>
        <taxon>Sar</taxon>
        <taxon>Stramenopiles</taxon>
        <taxon>Oomycota</taxon>
        <taxon>Peronosporomycetes</taxon>
        <taxon>Peronosporales</taxon>
        <taxon>Peronosporaceae</taxon>
        <taxon>Phytophthora</taxon>
    </lineage>
</organism>
<keyword evidence="1" id="KW-0175">Coiled coil</keyword>
<evidence type="ECO:0000313" key="3">
    <source>
        <dbReference type="Proteomes" id="UP000198211"/>
    </source>
</evidence>